<keyword evidence="2" id="KW-0472">Membrane</keyword>
<proteinExistence type="predicted"/>
<feature type="compositionally biased region" description="Polar residues" evidence="1">
    <location>
        <begin position="59"/>
        <end position="71"/>
    </location>
</feature>
<keyword evidence="4" id="KW-1185">Reference proteome</keyword>
<evidence type="ECO:0000313" key="4">
    <source>
        <dbReference type="Proteomes" id="UP000292459"/>
    </source>
</evidence>
<feature type="region of interest" description="Disordered" evidence="1">
    <location>
        <begin position="1"/>
        <end position="77"/>
    </location>
</feature>
<organism evidence="3 4">
    <name type="scientific">Leptolyngbya iicbica LK</name>
    <dbReference type="NCBI Taxonomy" id="2294035"/>
    <lineage>
        <taxon>Bacteria</taxon>
        <taxon>Bacillati</taxon>
        <taxon>Cyanobacteriota</taxon>
        <taxon>Cyanophyceae</taxon>
        <taxon>Leptolyngbyales</taxon>
        <taxon>Leptolyngbyaceae</taxon>
        <taxon>Leptolyngbya group</taxon>
        <taxon>Leptolyngbya</taxon>
        <taxon>Leptolyngbya iicbica</taxon>
    </lineage>
</organism>
<evidence type="ECO:0000313" key="3">
    <source>
        <dbReference type="EMBL" id="RZM79326.1"/>
    </source>
</evidence>
<dbReference type="RefSeq" id="WP_130199405.1">
    <property type="nucleotide sequence ID" value="NZ_QVFV01000002.1"/>
</dbReference>
<dbReference type="EMBL" id="QVFV01000002">
    <property type="protein sequence ID" value="RZM79326.1"/>
    <property type="molecule type" value="Genomic_DNA"/>
</dbReference>
<accession>A0A4V2E2Q0</accession>
<name>A0A4V2E2Q0_9CYAN</name>
<dbReference type="AlphaFoldDB" id="A0A4V2E2Q0"/>
<gene>
    <name evidence="3" type="ORF">DYY88_11300</name>
</gene>
<feature type="compositionally biased region" description="Low complexity" evidence="1">
    <location>
        <begin position="1"/>
        <end position="18"/>
    </location>
</feature>
<reference evidence="3 4" key="1">
    <citation type="submission" date="2018-11" db="EMBL/GenBank/DDBJ databases">
        <title>Whole genome sequencing of an environmental sample.</title>
        <authorList>
            <person name="Sarangi A.N."/>
            <person name="Singh D."/>
            <person name="Tripathy S."/>
        </authorList>
    </citation>
    <scope>NUCLEOTIDE SEQUENCE [LARGE SCALE GENOMIC DNA]</scope>
    <source>
        <strain evidence="3 4">Lakshadweep</strain>
    </source>
</reference>
<keyword evidence="2" id="KW-0812">Transmembrane</keyword>
<keyword evidence="2" id="KW-1133">Transmembrane helix</keyword>
<feature type="compositionally biased region" description="Low complexity" evidence="1">
    <location>
        <begin position="40"/>
        <end position="51"/>
    </location>
</feature>
<sequence length="675" mass="74130">MSSSQHSNSQWSQGSSAQPSRLRAGAPPPPKRDQRPRPASRPATAASRSGRPPTPPQARATQSPVVDSETLQFDEPPTNRRFNRWLIGAFLMVVALGGVAGASAVSLMSIPNLPNCRAVSWRFASAATRLQCAEAYADQGTVESLLAAIALVEALPDDHPMRGEINDRVELWADEILHIADQTFNQGELETAIDMAQQIPENTAAAALVSDRIERWQAIWEQAESIFRKAENHLRASQFREAFSAAIQLRTVDNEYWANTRYDELTSLISRTREEVNILANAERTASSGTLEGIVTALEQVAAISSESYVYGDAQTILKSLSRDLLALAEAALEDRNSAEALRILAEIPKSVDLGQEVADFRTLADAYELTWSRTTTGYEAAIVRLQSITRDRPLYEKARTLRRQWQAELEAVAQLNWAQQIARPGTVDSLRAAIAEAEEISTSNPFWDDTQDQIDTWRRSIALIEDQPYIDQAKLIAVAGDPASLQAAINEVQQISSNSYLYDEAQDLAADWRWQIQRIENRPILTQAQRLADAGNFGQAINVASQIPASEAVYDEAQAAISDWQTEEASLYAYQQALLVAETGTVSALARAINLAQQVPTSSPDWSLAQQAANQWSWDIMGIAESTAFSNPTEAISIVQQIPSGTAAYPAAQQRLQAWRQPLTNPAGVEAVNQ</sequence>
<evidence type="ECO:0000256" key="2">
    <source>
        <dbReference type="SAM" id="Phobius"/>
    </source>
</evidence>
<dbReference type="Proteomes" id="UP000292459">
    <property type="component" value="Unassembled WGS sequence"/>
</dbReference>
<evidence type="ECO:0000256" key="1">
    <source>
        <dbReference type="SAM" id="MobiDB-lite"/>
    </source>
</evidence>
<protein>
    <submittedName>
        <fullName evidence="3">Chromosome segregation ATPase</fullName>
    </submittedName>
</protein>
<comment type="caution">
    <text evidence="3">The sequence shown here is derived from an EMBL/GenBank/DDBJ whole genome shotgun (WGS) entry which is preliminary data.</text>
</comment>
<dbReference type="OrthoDB" id="503367at2"/>
<feature type="transmembrane region" description="Helical" evidence="2">
    <location>
        <begin position="85"/>
        <end position="110"/>
    </location>
</feature>